<accession>A0A077WHD8</accession>
<sequence>MDPKRPNHVTPTTLTLHKALEADEEQKEVMEYAEKAEEDYTVFSKPKRIFVAVIVSLAGLLSPFSSNVYYPALNEITKEFQVSTALVNTSVSVYMIFQAFSPSFWGSLADIWGRRPVYIITGVLYVGVCAGLANAPSFPSLLVLRMFQAAGSSSLIALGAGVLGDIIVPAERGAYFSACMSCQMMATSLGPVIGGAIAQTLSWRWIFYMLMMIGGVVLVAIFFFLPETLRSLVGNGSGYANPTPTQWLRKKALRPKNNDVKEPSLSRFLEFPRVWQPFLYLLQPDIACMMLSNGLAIAMLAVYMTTTPTHFEAIYGLDELQIGLCYLPFSGGCVMASFFQGRILNRDFRSVARKLGYTSPEELKSGKLPADFPIFKARLSTIWMQILLLQVVTICYGWVLYKQVHLAVPLVLQFLAGYAIASAVTVYQTLSIDLYSGKGASIGATNNIARSLLCAAGTACVEPGIEGIGIGWMFTMLGLILFIASGLVPVMIALGPRWWRRRCEKREAKEQRK</sequence>
<dbReference type="CDD" id="cd17323">
    <property type="entry name" value="MFS_Tpo1_MDR_like"/>
    <property type="match status" value="1"/>
</dbReference>
<dbReference type="PANTHER" id="PTHR23502">
    <property type="entry name" value="MAJOR FACILITATOR SUPERFAMILY"/>
    <property type="match status" value="1"/>
</dbReference>
<evidence type="ECO:0000256" key="6">
    <source>
        <dbReference type="SAM" id="Phobius"/>
    </source>
</evidence>
<feature type="transmembrane region" description="Helical" evidence="6">
    <location>
        <begin position="286"/>
        <end position="306"/>
    </location>
</feature>
<dbReference type="PANTHER" id="PTHR23502:SF51">
    <property type="entry name" value="QUINIDINE RESISTANCE PROTEIN 1-RELATED"/>
    <property type="match status" value="1"/>
</dbReference>
<evidence type="ECO:0000256" key="2">
    <source>
        <dbReference type="ARBA" id="ARBA00022448"/>
    </source>
</evidence>
<dbReference type="SUPFAM" id="SSF103473">
    <property type="entry name" value="MFS general substrate transporter"/>
    <property type="match status" value="1"/>
</dbReference>
<comment type="subcellular location">
    <subcellularLocation>
        <location evidence="1">Membrane</location>
        <topology evidence="1">Multi-pass membrane protein</topology>
    </subcellularLocation>
</comment>
<dbReference type="EMBL" id="LK023320">
    <property type="protein sequence ID" value="CDS06564.1"/>
    <property type="molecule type" value="Genomic_DNA"/>
</dbReference>
<dbReference type="AlphaFoldDB" id="A0A077WHD8"/>
<proteinExistence type="predicted"/>
<keyword evidence="3 6" id="KW-0812">Transmembrane</keyword>
<evidence type="ECO:0000256" key="4">
    <source>
        <dbReference type="ARBA" id="ARBA00022989"/>
    </source>
</evidence>
<keyword evidence="2" id="KW-0813">Transport</keyword>
<evidence type="ECO:0000256" key="3">
    <source>
        <dbReference type="ARBA" id="ARBA00022692"/>
    </source>
</evidence>
<dbReference type="Gene3D" id="1.20.1250.20">
    <property type="entry name" value="MFS general substrate transporter like domains"/>
    <property type="match status" value="1"/>
</dbReference>
<feature type="transmembrane region" description="Helical" evidence="6">
    <location>
        <begin position="49"/>
        <end position="70"/>
    </location>
</feature>
<dbReference type="PROSITE" id="PS50850">
    <property type="entry name" value="MFS"/>
    <property type="match status" value="1"/>
</dbReference>
<evidence type="ECO:0000259" key="7">
    <source>
        <dbReference type="PROSITE" id="PS50850"/>
    </source>
</evidence>
<feature type="transmembrane region" description="Helical" evidence="6">
    <location>
        <begin position="471"/>
        <end position="495"/>
    </location>
</feature>
<name>A0A077WHD8_9FUNG</name>
<feature type="transmembrane region" description="Helical" evidence="6">
    <location>
        <begin position="82"/>
        <end position="105"/>
    </location>
</feature>
<dbReference type="Pfam" id="PF07690">
    <property type="entry name" value="MFS_1"/>
    <property type="match status" value="1"/>
</dbReference>
<feature type="domain" description="Major facilitator superfamily (MFS) profile" evidence="7">
    <location>
        <begin position="51"/>
        <end position="496"/>
    </location>
</feature>
<dbReference type="InterPro" id="IPR011701">
    <property type="entry name" value="MFS"/>
</dbReference>
<feature type="transmembrane region" description="Helical" evidence="6">
    <location>
        <begin position="205"/>
        <end position="225"/>
    </location>
</feature>
<feature type="transmembrane region" description="Helical" evidence="6">
    <location>
        <begin position="326"/>
        <end position="344"/>
    </location>
</feature>
<dbReference type="OrthoDB" id="440553at2759"/>
<dbReference type="GO" id="GO:0005886">
    <property type="term" value="C:plasma membrane"/>
    <property type="evidence" value="ECO:0007669"/>
    <property type="project" value="TreeGrafter"/>
</dbReference>
<keyword evidence="4 6" id="KW-1133">Transmembrane helix</keyword>
<dbReference type="FunFam" id="1.20.1250.20:FF:000172">
    <property type="entry name" value="MFS multidrug resistance transporter"/>
    <property type="match status" value="1"/>
</dbReference>
<feature type="transmembrane region" description="Helical" evidence="6">
    <location>
        <begin position="147"/>
        <end position="168"/>
    </location>
</feature>
<feature type="transmembrane region" description="Helical" evidence="6">
    <location>
        <begin position="407"/>
        <end position="427"/>
    </location>
</feature>
<feature type="transmembrane region" description="Helical" evidence="6">
    <location>
        <begin position="117"/>
        <end position="135"/>
    </location>
</feature>
<feature type="transmembrane region" description="Helical" evidence="6">
    <location>
        <begin position="382"/>
        <end position="401"/>
    </location>
</feature>
<protein>
    <recommendedName>
        <fullName evidence="7">Major facilitator superfamily (MFS) profile domain-containing protein</fullName>
    </recommendedName>
</protein>
<dbReference type="GO" id="GO:0022857">
    <property type="term" value="F:transmembrane transporter activity"/>
    <property type="evidence" value="ECO:0007669"/>
    <property type="project" value="InterPro"/>
</dbReference>
<keyword evidence="5 6" id="KW-0472">Membrane</keyword>
<dbReference type="InterPro" id="IPR036259">
    <property type="entry name" value="MFS_trans_sf"/>
</dbReference>
<gene>
    <name evidence="8" type="ORF">LRAMOSA09092</name>
</gene>
<evidence type="ECO:0000256" key="5">
    <source>
        <dbReference type="ARBA" id="ARBA00023136"/>
    </source>
</evidence>
<dbReference type="InterPro" id="IPR020846">
    <property type="entry name" value="MFS_dom"/>
</dbReference>
<reference evidence="8" key="1">
    <citation type="journal article" date="2014" name="Genome Announc.">
        <title>De novo whole-genome sequence and genome annotation of Lichtheimia ramosa.</title>
        <authorList>
            <person name="Linde J."/>
            <person name="Schwartze V."/>
            <person name="Binder U."/>
            <person name="Lass-Florl C."/>
            <person name="Voigt K."/>
            <person name="Horn F."/>
        </authorList>
    </citation>
    <scope>NUCLEOTIDE SEQUENCE</scope>
    <source>
        <strain evidence="8">JMRC FSU:6197</strain>
    </source>
</reference>
<feature type="transmembrane region" description="Helical" evidence="6">
    <location>
        <begin position="175"/>
        <end position="199"/>
    </location>
</feature>
<evidence type="ECO:0000313" key="8">
    <source>
        <dbReference type="EMBL" id="CDS06564.1"/>
    </source>
</evidence>
<organism evidence="8">
    <name type="scientific">Lichtheimia ramosa</name>
    <dbReference type="NCBI Taxonomy" id="688394"/>
    <lineage>
        <taxon>Eukaryota</taxon>
        <taxon>Fungi</taxon>
        <taxon>Fungi incertae sedis</taxon>
        <taxon>Mucoromycota</taxon>
        <taxon>Mucoromycotina</taxon>
        <taxon>Mucoromycetes</taxon>
        <taxon>Mucorales</taxon>
        <taxon>Lichtheimiaceae</taxon>
        <taxon>Lichtheimia</taxon>
    </lineage>
</organism>
<evidence type="ECO:0000256" key="1">
    <source>
        <dbReference type="ARBA" id="ARBA00004141"/>
    </source>
</evidence>